<protein>
    <submittedName>
        <fullName evidence="2">Uncharacterized protein</fullName>
    </submittedName>
</protein>
<feature type="transmembrane region" description="Helical" evidence="1">
    <location>
        <begin position="12"/>
        <end position="31"/>
    </location>
</feature>
<organism evidence="2 3">
    <name type="scientific">Rhodococcus daqingensis</name>
    <dbReference type="NCBI Taxonomy" id="2479363"/>
    <lineage>
        <taxon>Bacteria</taxon>
        <taxon>Bacillati</taxon>
        <taxon>Actinomycetota</taxon>
        <taxon>Actinomycetes</taxon>
        <taxon>Mycobacteriales</taxon>
        <taxon>Nocardiaceae</taxon>
        <taxon>Rhodococcus</taxon>
    </lineage>
</organism>
<dbReference type="Proteomes" id="UP001596484">
    <property type="component" value="Unassembled WGS sequence"/>
</dbReference>
<keyword evidence="1" id="KW-0812">Transmembrane</keyword>
<sequence>MGRRLGDTGQVIPYLVLASVLFALFGVVVIGRRTNGGRAFHLEQFRSQAPLAGVLPADHGPRREYHDLVAAYINADVYRAA</sequence>
<evidence type="ECO:0000313" key="3">
    <source>
        <dbReference type="Proteomes" id="UP001596484"/>
    </source>
</evidence>
<reference evidence="3" key="1">
    <citation type="journal article" date="2019" name="Int. J. Syst. Evol. Microbiol.">
        <title>The Global Catalogue of Microorganisms (GCM) 10K type strain sequencing project: providing services to taxonomists for standard genome sequencing and annotation.</title>
        <authorList>
            <consortium name="The Broad Institute Genomics Platform"/>
            <consortium name="The Broad Institute Genome Sequencing Center for Infectious Disease"/>
            <person name="Wu L."/>
            <person name="Ma J."/>
        </authorList>
    </citation>
    <scope>NUCLEOTIDE SEQUENCE [LARGE SCALE GENOMIC DNA]</scope>
    <source>
        <strain evidence="3">ICMP 19430</strain>
    </source>
</reference>
<name>A0ABW2S2B3_9NOCA</name>
<gene>
    <name evidence="2" type="ORF">ACFQS9_19935</name>
</gene>
<evidence type="ECO:0000313" key="2">
    <source>
        <dbReference type="EMBL" id="MFC7450174.1"/>
    </source>
</evidence>
<keyword evidence="1" id="KW-1133">Transmembrane helix</keyword>
<accession>A0ABW2S2B3</accession>
<dbReference type="EMBL" id="JBHTCS010000024">
    <property type="protein sequence ID" value="MFC7450174.1"/>
    <property type="molecule type" value="Genomic_DNA"/>
</dbReference>
<dbReference type="RefSeq" id="WP_378407836.1">
    <property type="nucleotide sequence ID" value="NZ_JBHTCS010000024.1"/>
</dbReference>
<evidence type="ECO:0000256" key="1">
    <source>
        <dbReference type="SAM" id="Phobius"/>
    </source>
</evidence>
<keyword evidence="1" id="KW-0472">Membrane</keyword>
<proteinExistence type="predicted"/>
<comment type="caution">
    <text evidence="2">The sequence shown here is derived from an EMBL/GenBank/DDBJ whole genome shotgun (WGS) entry which is preliminary data.</text>
</comment>
<keyword evidence="3" id="KW-1185">Reference proteome</keyword>